<organism evidence="4 5">
    <name type="scientific">Leptolyngbya subtilissima DQ-A4</name>
    <dbReference type="NCBI Taxonomy" id="2933933"/>
    <lineage>
        <taxon>Bacteria</taxon>
        <taxon>Bacillati</taxon>
        <taxon>Cyanobacteriota</taxon>
        <taxon>Cyanophyceae</taxon>
        <taxon>Leptolyngbyales</taxon>
        <taxon>Leptolyngbyaceae</taxon>
        <taxon>Leptolyngbya group</taxon>
        <taxon>Leptolyngbya</taxon>
    </lineage>
</organism>
<reference evidence="4 5" key="1">
    <citation type="submission" date="2022-04" db="EMBL/GenBank/DDBJ databases">
        <title>Positive selection, recombination, and allopatry shape intraspecific diversity of widespread and dominant cyanobacteria.</title>
        <authorList>
            <person name="Wei J."/>
            <person name="Shu W."/>
            <person name="Hu C."/>
        </authorList>
    </citation>
    <scope>NUCLEOTIDE SEQUENCE [LARGE SCALE GENOMIC DNA]</scope>
    <source>
        <strain evidence="4 5">DQ-A4</strain>
    </source>
</reference>
<dbReference type="EMBL" id="JAMPKX010000011">
    <property type="protein sequence ID" value="MEP0949328.1"/>
    <property type="molecule type" value="Genomic_DNA"/>
</dbReference>
<dbReference type="InterPro" id="IPR036034">
    <property type="entry name" value="PDZ_sf"/>
</dbReference>
<dbReference type="Gene3D" id="2.30.42.10">
    <property type="match status" value="1"/>
</dbReference>
<dbReference type="InterPro" id="IPR051201">
    <property type="entry name" value="Chloro_Bact_Ser_Proteases"/>
</dbReference>
<dbReference type="PANTHER" id="PTHR43343">
    <property type="entry name" value="PEPTIDASE S12"/>
    <property type="match status" value="1"/>
</dbReference>
<evidence type="ECO:0000256" key="2">
    <source>
        <dbReference type="ARBA" id="ARBA00022801"/>
    </source>
</evidence>
<protein>
    <submittedName>
        <fullName evidence="4">S1C family serine protease</fullName>
    </submittedName>
</protein>
<name>A0ABV0K9B7_9CYAN</name>
<dbReference type="SUPFAM" id="SSF50494">
    <property type="entry name" value="Trypsin-like serine proteases"/>
    <property type="match status" value="1"/>
</dbReference>
<dbReference type="Gene3D" id="2.40.10.120">
    <property type="match status" value="1"/>
</dbReference>
<evidence type="ECO:0000313" key="5">
    <source>
        <dbReference type="Proteomes" id="UP001482513"/>
    </source>
</evidence>
<dbReference type="GO" id="GO:0006508">
    <property type="term" value="P:proteolysis"/>
    <property type="evidence" value="ECO:0007669"/>
    <property type="project" value="UniProtKB-KW"/>
</dbReference>
<dbReference type="SUPFAM" id="SSF50156">
    <property type="entry name" value="PDZ domain-like"/>
    <property type="match status" value="1"/>
</dbReference>
<proteinExistence type="predicted"/>
<evidence type="ECO:0000256" key="1">
    <source>
        <dbReference type="ARBA" id="ARBA00022670"/>
    </source>
</evidence>
<dbReference type="GO" id="GO:0008233">
    <property type="term" value="F:peptidase activity"/>
    <property type="evidence" value="ECO:0007669"/>
    <property type="project" value="UniProtKB-KW"/>
</dbReference>
<dbReference type="PROSITE" id="PS50106">
    <property type="entry name" value="PDZ"/>
    <property type="match status" value="1"/>
</dbReference>
<evidence type="ECO:0000313" key="4">
    <source>
        <dbReference type="EMBL" id="MEP0949328.1"/>
    </source>
</evidence>
<evidence type="ECO:0000259" key="3">
    <source>
        <dbReference type="PROSITE" id="PS50106"/>
    </source>
</evidence>
<feature type="domain" description="PDZ" evidence="3">
    <location>
        <begin position="196"/>
        <end position="267"/>
    </location>
</feature>
<dbReference type="CDD" id="cd06779">
    <property type="entry name" value="cpPDZ_Deg_HtrA-like"/>
    <property type="match status" value="1"/>
</dbReference>
<keyword evidence="5" id="KW-1185">Reference proteome</keyword>
<dbReference type="InterPro" id="IPR001940">
    <property type="entry name" value="Peptidase_S1C"/>
</dbReference>
<gene>
    <name evidence="4" type="ORF">NC992_20780</name>
</gene>
<dbReference type="InterPro" id="IPR001478">
    <property type="entry name" value="PDZ"/>
</dbReference>
<keyword evidence="1 4" id="KW-0645">Protease</keyword>
<accession>A0ABV0K9B7</accession>
<dbReference type="Pfam" id="PF13180">
    <property type="entry name" value="PDZ_2"/>
    <property type="match status" value="1"/>
</dbReference>
<dbReference type="InterPro" id="IPR009003">
    <property type="entry name" value="Peptidase_S1_PA"/>
</dbReference>
<dbReference type="SMART" id="SM00228">
    <property type="entry name" value="PDZ"/>
    <property type="match status" value="1"/>
</dbReference>
<dbReference type="Pfam" id="PF13365">
    <property type="entry name" value="Trypsin_2"/>
    <property type="match status" value="1"/>
</dbReference>
<dbReference type="RefSeq" id="WP_190704869.1">
    <property type="nucleotide sequence ID" value="NZ_JAMPKX010000011.1"/>
</dbReference>
<dbReference type="Proteomes" id="UP001482513">
    <property type="component" value="Unassembled WGS sequence"/>
</dbReference>
<comment type="caution">
    <text evidence="4">The sequence shown here is derived from an EMBL/GenBank/DDBJ whole genome shotgun (WGS) entry which is preliminary data.</text>
</comment>
<dbReference type="PRINTS" id="PR00834">
    <property type="entry name" value="PROTEASES2C"/>
</dbReference>
<keyword evidence="2" id="KW-0378">Hydrolase</keyword>
<sequence length="309" mass="31792">MTTDANSTALSALSTGLADAVAAIAPTLVAVKGHRRFAYSGIHWQPGVIVTADYGLGRSSRLTLTLPDGNVVEAEVSGRDRALDLAIVQLDRTDLPVPAISDGADLKVGHVVLAVGQSWDYGVSASLGVVGNLGGPWQTSQGRAIDRLIRPDVNLYPNLLGGALVNTAGEVLGINLNGPRNRVVTLPAANLTRIVKTLLERGSLSRGYLGVGLQPVALPETLRQTHQISGDVGLLVVSVDAPGPAAQAGLLIGDILLAVNGQPVSNLQAVYGHLDASAIGQAVSLHLLRGGQPTELTVTVGEQPQGGAR</sequence>
<dbReference type="PANTHER" id="PTHR43343:SF3">
    <property type="entry name" value="PROTEASE DO-LIKE 8, CHLOROPLASTIC"/>
    <property type="match status" value="1"/>
</dbReference>